<keyword evidence="5 8" id="KW-0472">Membrane</keyword>
<feature type="coiled-coil region" evidence="6">
    <location>
        <begin position="727"/>
        <end position="758"/>
    </location>
</feature>
<dbReference type="Proteomes" id="UP001210339">
    <property type="component" value="Chromosome"/>
</dbReference>
<evidence type="ECO:0000256" key="3">
    <source>
        <dbReference type="ARBA" id="ARBA00022692"/>
    </source>
</evidence>
<proteinExistence type="predicted"/>
<evidence type="ECO:0000256" key="8">
    <source>
        <dbReference type="SAM" id="Phobius"/>
    </source>
</evidence>
<dbReference type="Gene3D" id="1.10.287.1490">
    <property type="match status" value="1"/>
</dbReference>
<feature type="transmembrane region" description="Helical" evidence="8">
    <location>
        <begin position="818"/>
        <end position="839"/>
    </location>
</feature>
<evidence type="ECO:0000256" key="4">
    <source>
        <dbReference type="ARBA" id="ARBA00022989"/>
    </source>
</evidence>
<gene>
    <name evidence="10" type="ORF">O6R05_00720</name>
</gene>
<sequence length="1337" mass="147760">MNKDLFREIKKTWPRFLSILLMVLLGVFVLVGLMSTAPIMRQSAEAKIDAAHMHDVLIDTALDLTAKDRQLIESQEGLKELEYGYEVTLKTVAGDLFTLRSLPEHISKPLLVSGRLPEGRGELLLDQLFEDRYRIGDTLAFNEEERPDPEADPALDTYSYTVVGFAQSVEFVSERTRGTSFEGGGSIQGFAYVDPSHFQGDISSARLIFDDTAYPTSSKAYSEHLTPHLNRLDIDFRLVPTRRYNALRADVEADIRDGAQDIEEAKEALKDGQAQLEDGEAKLAEGREALYKGEADFNAQRQEGATQLDDAKKELDDAKTKLADSKQELDEGKRDLADGDRELRDSEAQLKDAAAQIQDGKRQLQEGEDELREGEGKYREGLGELSGSKKTLDSAEAQLRQGKETLEQGRKDVEAARDKYQDGVADYEVGLQAYRDGEADYEAGLQALAGGLGAAANLDAVQTALGEKQVQLARLESAVLELDGLKAKRDELTSQQSRAQGGLDQITAGLAEIDAALQGLSDGAAREALLQKKAALQDEASLLNTQLIQLEAGLATIDGSITTLEKTVGGLNVAALKGELAQGEAALKALRAARTELDTAKVTLDSSKEQLDAGKTQLEAGEAQLQEGEQEYLENLKKFADGKAEYNRGVEELNAAKEKLDSGRMELEVQSAKLREAENAYEEGKDALGEGKVELERARRDYENGVARYEDGVRDYEDGLSTYETSKATFDDEIKQGAEELAEARDELYKNSADLAQARVDFIEEKSDAEADIAQGEADLADGRKYLELMKIPRLTIQGRHHNGALNGYLSDASRVDLLAKVFPGFFFLVAMLVTTTTMRRMVDDGRIQIGTYKALGYSNNTIGKKYVGYGGLGALAGGVLGASLGSFILPRIVGNAYATTTIFENHLDYRYYPGIILGAVALGLIFGGVSAWLSVRHILKENTASLLRVRRVQGGSRIFLERTPLWRHMSFLRKVTARNIFRYKKRMIMTIFGIMGCTALLILGFGIKDSVREIETKQFDRILGYDLMVTTNADYDEASYDAYTTIRQGKAYTSVYMEPLEYTVEGMDETLTLLVTDDGLSDVFMLQNRKTKAPVAVPQNGALVNEKLKTLLKLQTNDILEVKNSEREVYGFEVAGDFELYLGNFIVISKDYYEKVFGATYEPNTDLYQDGADIKTKVEGLKAVVNIVDNNDLRDTLDQYLNSINMVQVVITVASSLLGLVVLYNLTNINIEERRRELSSIKVLGFYPKEVTAYVYRETWLLTLLGIVLGCVGGFLLHSLVLRIVVPHDAMLDPVLSLRSYGLAVIITILVNAVIMVLFHFKIKAIDMVESLKSNE</sequence>
<dbReference type="InterPro" id="IPR038766">
    <property type="entry name" value="Membrane_comp_ABC_pdt"/>
</dbReference>
<evidence type="ECO:0000256" key="7">
    <source>
        <dbReference type="SAM" id="MobiDB-lite"/>
    </source>
</evidence>
<evidence type="ECO:0000256" key="2">
    <source>
        <dbReference type="ARBA" id="ARBA00022475"/>
    </source>
</evidence>
<evidence type="ECO:0000259" key="9">
    <source>
        <dbReference type="Pfam" id="PF02687"/>
    </source>
</evidence>
<organism evidence="10 11">
    <name type="scientific">Peptoniphilus equinus</name>
    <dbReference type="NCBI Taxonomy" id="3016343"/>
    <lineage>
        <taxon>Bacteria</taxon>
        <taxon>Bacillati</taxon>
        <taxon>Bacillota</taxon>
        <taxon>Tissierellia</taxon>
        <taxon>Tissierellales</taxon>
        <taxon>Peptoniphilaceae</taxon>
        <taxon>Peptoniphilus</taxon>
    </lineage>
</organism>
<evidence type="ECO:0000256" key="5">
    <source>
        <dbReference type="ARBA" id="ARBA00023136"/>
    </source>
</evidence>
<dbReference type="InterPro" id="IPR003838">
    <property type="entry name" value="ABC3_permease_C"/>
</dbReference>
<feature type="transmembrane region" description="Helical" evidence="8">
    <location>
        <begin position="1207"/>
        <end position="1227"/>
    </location>
</feature>
<keyword evidence="11" id="KW-1185">Reference proteome</keyword>
<dbReference type="RefSeq" id="WP_271191648.1">
    <property type="nucleotide sequence ID" value="NZ_CP115667.1"/>
</dbReference>
<keyword evidence="4 8" id="KW-1133">Transmembrane helix</keyword>
<feature type="domain" description="ABC3 transporter permease C-terminal" evidence="9">
    <location>
        <begin position="822"/>
        <end position="943"/>
    </location>
</feature>
<keyword evidence="3 8" id="KW-0812">Transmembrane</keyword>
<protein>
    <submittedName>
        <fullName evidence="10">FtsX-like permease family protein</fullName>
    </submittedName>
</protein>
<accession>A0ABY7QTL6</accession>
<dbReference type="EMBL" id="CP115667">
    <property type="protein sequence ID" value="WBW50117.1"/>
    <property type="molecule type" value="Genomic_DNA"/>
</dbReference>
<feature type="transmembrane region" description="Helical" evidence="8">
    <location>
        <begin position="1302"/>
        <end position="1322"/>
    </location>
</feature>
<dbReference type="SUPFAM" id="SSF57997">
    <property type="entry name" value="Tropomyosin"/>
    <property type="match status" value="1"/>
</dbReference>
<feature type="transmembrane region" description="Helical" evidence="8">
    <location>
        <begin position="910"/>
        <end position="934"/>
    </location>
</feature>
<feature type="domain" description="ABC3 transporter permease C-terminal" evidence="9">
    <location>
        <begin position="1211"/>
        <end position="1323"/>
    </location>
</feature>
<dbReference type="Pfam" id="PF02687">
    <property type="entry name" value="FtsX"/>
    <property type="match status" value="2"/>
</dbReference>
<keyword evidence="6" id="KW-0175">Coiled coil</keyword>
<feature type="transmembrane region" description="Helical" evidence="8">
    <location>
        <begin position="867"/>
        <end position="890"/>
    </location>
</feature>
<feature type="coiled-coil region" evidence="6">
    <location>
        <begin position="573"/>
        <end position="687"/>
    </location>
</feature>
<feature type="transmembrane region" description="Helical" evidence="8">
    <location>
        <begin position="988"/>
        <end position="1008"/>
    </location>
</feature>
<name>A0ABY7QTL6_9FIRM</name>
<comment type="subcellular location">
    <subcellularLocation>
        <location evidence="1">Cell membrane</location>
        <topology evidence="1">Multi-pass membrane protein</topology>
    </subcellularLocation>
</comment>
<evidence type="ECO:0000313" key="11">
    <source>
        <dbReference type="Proteomes" id="UP001210339"/>
    </source>
</evidence>
<feature type="region of interest" description="Disordered" evidence="7">
    <location>
        <begin position="355"/>
        <end position="394"/>
    </location>
</feature>
<evidence type="ECO:0000256" key="6">
    <source>
        <dbReference type="SAM" id="Coils"/>
    </source>
</evidence>
<dbReference type="PANTHER" id="PTHR30287">
    <property type="entry name" value="MEMBRANE COMPONENT OF PREDICTED ABC SUPERFAMILY METABOLITE UPTAKE TRANSPORTER"/>
    <property type="match status" value="1"/>
</dbReference>
<evidence type="ECO:0000313" key="10">
    <source>
        <dbReference type="EMBL" id="WBW50117.1"/>
    </source>
</evidence>
<dbReference type="PANTHER" id="PTHR30287:SF1">
    <property type="entry name" value="INNER MEMBRANE PROTEIN"/>
    <property type="match status" value="1"/>
</dbReference>
<feature type="region of interest" description="Disordered" evidence="7">
    <location>
        <begin position="315"/>
        <end position="340"/>
    </location>
</feature>
<reference evidence="10 11" key="1">
    <citation type="submission" date="2023-01" db="EMBL/GenBank/DDBJ databases">
        <authorList>
            <person name="Lee S.H."/>
            <person name="Jung H.S."/>
            <person name="Yun J.U."/>
        </authorList>
    </citation>
    <scope>NUCLEOTIDE SEQUENCE [LARGE SCALE GENOMIC DNA]</scope>
    <source>
        <strain evidence="10 11">CBA3646</strain>
    </source>
</reference>
<evidence type="ECO:0000256" key="1">
    <source>
        <dbReference type="ARBA" id="ARBA00004651"/>
    </source>
</evidence>
<feature type="transmembrane region" description="Helical" evidence="8">
    <location>
        <begin position="12"/>
        <end position="34"/>
    </location>
</feature>
<keyword evidence="2" id="KW-1003">Cell membrane</keyword>
<feature type="transmembrane region" description="Helical" evidence="8">
    <location>
        <begin position="1260"/>
        <end position="1282"/>
    </location>
</feature>
<feature type="compositionally biased region" description="Basic and acidic residues" evidence="7">
    <location>
        <begin position="373"/>
        <end position="382"/>
    </location>
</feature>